<sequence length="356" mass="40343">MSAPLSPPSNGEMEEATPSDNSQIVQIAVKGDIWFVVNKGPEKTKFRLQVSSDTLSEASEYFNRQFNSTWKESIGRNEANSGPGRTPFSISLYDDDVDALVLLFNVLHHKTPAIPREPTATDLLELAVVADKYRCESAVFPWTRVWLQGYLAKLELPGTIFEGDYELLYFTYLLDLPQAFDKVSRYILFRYPADGLVGFSEHFLVRRNILAEFKTRNAEMFLQINGCVQNAIDKIQRRPCTGKAQLILRIHRALRRCGLWPLSTASKQFGVTETCTRISNIRLSKPPSSTESSSDLYPRFAHHRAYCYDSKVGHYEFKTSLILALNRLTEGMLGVCLDCVKTNGESAKERKCRVPH</sequence>
<evidence type="ECO:0000313" key="3">
    <source>
        <dbReference type="Proteomes" id="UP000226031"/>
    </source>
</evidence>
<protein>
    <recommendedName>
        <fullName evidence="4">BTB domain-containing protein</fullName>
    </recommendedName>
</protein>
<dbReference type="InterPro" id="IPR011333">
    <property type="entry name" value="SKP1/BTB/POZ_sf"/>
</dbReference>
<dbReference type="Proteomes" id="UP000226031">
    <property type="component" value="Unassembled WGS sequence"/>
</dbReference>
<organism evidence="2 3">
    <name type="scientific">[Emmonsia] crescens</name>
    <dbReference type="NCBI Taxonomy" id="73230"/>
    <lineage>
        <taxon>Eukaryota</taxon>
        <taxon>Fungi</taxon>
        <taxon>Dikarya</taxon>
        <taxon>Ascomycota</taxon>
        <taxon>Pezizomycotina</taxon>
        <taxon>Eurotiomycetes</taxon>
        <taxon>Eurotiomycetidae</taxon>
        <taxon>Onygenales</taxon>
        <taxon>Ajellomycetaceae</taxon>
        <taxon>Emergomyces</taxon>
    </lineage>
</organism>
<dbReference type="EMBL" id="PDND01000299">
    <property type="protein sequence ID" value="PGH28901.1"/>
    <property type="molecule type" value="Genomic_DNA"/>
</dbReference>
<dbReference type="VEuPathDB" id="FungiDB:EMCG_05316"/>
<dbReference type="STRING" id="73230.A0A2B7Z6A6"/>
<dbReference type="Gene3D" id="3.30.710.10">
    <property type="entry name" value="Potassium Channel Kv1.1, Chain A"/>
    <property type="match status" value="1"/>
</dbReference>
<keyword evidence="3" id="KW-1185">Reference proteome</keyword>
<dbReference type="AlphaFoldDB" id="A0A2B7Z6A6"/>
<evidence type="ECO:0000256" key="1">
    <source>
        <dbReference type="SAM" id="MobiDB-lite"/>
    </source>
</evidence>
<proteinExistence type="predicted"/>
<gene>
    <name evidence="2" type="ORF">GX50_08352</name>
</gene>
<comment type="caution">
    <text evidence="2">The sequence shown here is derived from an EMBL/GenBank/DDBJ whole genome shotgun (WGS) entry which is preliminary data.</text>
</comment>
<feature type="region of interest" description="Disordered" evidence="1">
    <location>
        <begin position="1"/>
        <end position="20"/>
    </location>
</feature>
<evidence type="ECO:0008006" key="4">
    <source>
        <dbReference type="Google" id="ProtNLM"/>
    </source>
</evidence>
<accession>A0A2B7Z6A6</accession>
<evidence type="ECO:0000313" key="2">
    <source>
        <dbReference type="EMBL" id="PGH28901.1"/>
    </source>
</evidence>
<name>A0A2B7Z6A6_9EURO</name>
<reference evidence="2 3" key="1">
    <citation type="submission" date="2017-10" db="EMBL/GenBank/DDBJ databases">
        <title>Comparative genomics in systemic dimorphic fungi from Ajellomycetaceae.</title>
        <authorList>
            <person name="Munoz J.F."/>
            <person name="Mcewen J.G."/>
            <person name="Clay O.K."/>
            <person name="Cuomo C.A."/>
        </authorList>
    </citation>
    <scope>NUCLEOTIDE SEQUENCE [LARGE SCALE GENOMIC DNA]</scope>
    <source>
        <strain evidence="2 3">UAMH4076</strain>
    </source>
</reference>